<dbReference type="InterPro" id="IPR053866">
    <property type="entry name" value="PhyR_sigma2"/>
</dbReference>
<proteinExistence type="inferred from homology"/>
<dbReference type="EMBL" id="JAUSUH010000002">
    <property type="protein sequence ID" value="MDQ0346939.1"/>
    <property type="molecule type" value="Genomic_DNA"/>
</dbReference>
<feature type="domain" description="RNA polymerase sigma factor 70 region 4 type 2" evidence="6">
    <location>
        <begin position="123"/>
        <end position="175"/>
    </location>
</feature>
<evidence type="ECO:0000256" key="3">
    <source>
        <dbReference type="ARBA" id="ARBA00023082"/>
    </source>
</evidence>
<dbReference type="SUPFAM" id="SSF88659">
    <property type="entry name" value="Sigma3 and sigma4 domains of RNA polymerase sigma factors"/>
    <property type="match status" value="1"/>
</dbReference>
<dbReference type="NCBIfam" id="NF009164">
    <property type="entry name" value="PRK12511.1"/>
    <property type="match status" value="1"/>
</dbReference>
<feature type="region of interest" description="Disordered" evidence="5">
    <location>
        <begin position="50"/>
        <end position="69"/>
    </location>
</feature>
<dbReference type="InterPro" id="IPR036388">
    <property type="entry name" value="WH-like_DNA-bd_sf"/>
</dbReference>
<evidence type="ECO:0000256" key="5">
    <source>
        <dbReference type="SAM" id="MobiDB-lite"/>
    </source>
</evidence>
<evidence type="ECO:0000313" key="8">
    <source>
        <dbReference type="EMBL" id="MDQ0346939.1"/>
    </source>
</evidence>
<evidence type="ECO:0000256" key="2">
    <source>
        <dbReference type="ARBA" id="ARBA00023015"/>
    </source>
</evidence>
<dbReference type="InterPro" id="IPR014284">
    <property type="entry name" value="RNA_pol_sigma-70_dom"/>
</dbReference>
<accession>A0ABU0DET3</accession>
<dbReference type="InterPro" id="IPR013324">
    <property type="entry name" value="RNA_pol_sigma_r3/r4-like"/>
</dbReference>
<reference evidence="8 9" key="1">
    <citation type="submission" date="2023-07" db="EMBL/GenBank/DDBJ databases">
        <title>Genomic Encyclopedia of Type Strains, Phase IV (KMG-IV): sequencing the most valuable type-strain genomes for metagenomic binning, comparative biology and taxonomic classification.</title>
        <authorList>
            <person name="Goeker M."/>
        </authorList>
    </citation>
    <scope>NUCLEOTIDE SEQUENCE [LARGE SCALE GENOMIC DNA]</scope>
    <source>
        <strain evidence="8 9">DSM 1277</strain>
    </source>
</reference>
<organism evidence="8 9">
    <name type="scientific">Ancylobacter vacuolatus</name>
    <dbReference type="NCBI Taxonomy" id="223389"/>
    <lineage>
        <taxon>Bacteria</taxon>
        <taxon>Pseudomonadati</taxon>
        <taxon>Pseudomonadota</taxon>
        <taxon>Alphaproteobacteria</taxon>
        <taxon>Hyphomicrobiales</taxon>
        <taxon>Xanthobacteraceae</taxon>
        <taxon>Ancylobacter</taxon>
    </lineage>
</organism>
<dbReference type="CDD" id="cd06171">
    <property type="entry name" value="Sigma70_r4"/>
    <property type="match status" value="1"/>
</dbReference>
<dbReference type="Gene3D" id="1.10.1740.10">
    <property type="match status" value="1"/>
</dbReference>
<dbReference type="Proteomes" id="UP001238467">
    <property type="component" value="Unassembled WGS sequence"/>
</dbReference>
<evidence type="ECO:0000313" key="9">
    <source>
        <dbReference type="Proteomes" id="UP001238467"/>
    </source>
</evidence>
<dbReference type="InterPro" id="IPR013249">
    <property type="entry name" value="RNA_pol_sigma70_r4_t2"/>
</dbReference>
<keyword evidence="3" id="KW-0731">Sigma factor</keyword>
<keyword evidence="4" id="KW-0804">Transcription</keyword>
<dbReference type="Pfam" id="PF22029">
    <property type="entry name" value="PhyR_sigma2"/>
    <property type="match status" value="1"/>
</dbReference>
<evidence type="ECO:0000259" key="7">
    <source>
        <dbReference type="Pfam" id="PF22029"/>
    </source>
</evidence>
<evidence type="ECO:0000256" key="1">
    <source>
        <dbReference type="ARBA" id="ARBA00010641"/>
    </source>
</evidence>
<dbReference type="PANTHER" id="PTHR43133">
    <property type="entry name" value="RNA POLYMERASE ECF-TYPE SIGMA FACTO"/>
    <property type="match status" value="1"/>
</dbReference>
<dbReference type="InterPro" id="IPR039425">
    <property type="entry name" value="RNA_pol_sigma-70-like"/>
</dbReference>
<keyword evidence="2" id="KW-0805">Transcription regulation</keyword>
<dbReference type="InterPro" id="IPR013325">
    <property type="entry name" value="RNA_pol_sigma_r2"/>
</dbReference>
<dbReference type="Pfam" id="PF08281">
    <property type="entry name" value="Sigma70_r4_2"/>
    <property type="match status" value="1"/>
</dbReference>
<dbReference type="Gene3D" id="1.10.10.10">
    <property type="entry name" value="Winged helix-like DNA-binding domain superfamily/Winged helix DNA-binding domain"/>
    <property type="match status" value="1"/>
</dbReference>
<gene>
    <name evidence="8" type="ORF">J2S76_001356</name>
</gene>
<sequence length="200" mass="21932">MKRDETSFDVPAQLGVMRRYARSLTRDDIEAEDLVHDALVRAYERRGSFDTERAAPGKGARDSGQRGAEQKGSVLRGWLLSVLHNVFIDRRRSRIAEARREADSVDLAETSAAPAQEHHLRLAQVRDAFMALPEEQRAALHLVAIEGLGYAEAAATLGIPPGTLMSRLSRARATLRAMEDGTAAAPNHLRIVGGTDEPSR</sequence>
<protein>
    <submittedName>
        <fullName evidence="8">RNA polymerase sigma-70 factor (ECF subfamily)</fullName>
    </submittedName>
</protein>
<feature type="compositionally biased region" description="Basic and acidic residues" evidence="5">
    <location>
        <begin position="50"/>
        <end position="64"/>
    </location>
</feature>
<keyword evidence="9" id="KW-1185">Reference proteome</keyword>
<dbReference type="NCBIfam" id="TIGR02937">
    <property type="entry name" value="sigma70-ECF"/>
    <property type="match status" value="1"/>
</dbReference>
<comment type="similarity">
    <text evidence="1">Belongs to the sigma-70 factor family. ECF subfamily.</text>
</comment>
<evidence type="ECO:0000259" key="6">
    <source>
        <dbReference type="Pfam" id="PF08281"/>
    </source>
</evidence>
<dbReference type="PANTHER" id="PTHR43133:SF25">
    <property type="entry name" value="RNA POLYMERASE SIGMA FACTOR RFAY-RELATED"/>
    <property type="match status" value="1"/>
</dbReference>
<evidence type="ECO:0000256" key="4">
    <source>
        <dbReference type="ARBA" id="ARBA00023163"/>
    </source>
</evidence>
<comment type="caution">
    <text evidence="8">The sequence shown here is derived from an EMBL/GenBank/DDBJ whole genome shotgun (WGS) entry which is preliminary data.</text>
</comment>
<name>A0ABU0DET3_9HYPH</name>
<dbReference type="SUPFAM" id="SSF88946">
    <property type="entry name" value="Sigma2 domain of RNA polymerase sigma factors"/>
    <property type="match status" value="1"/>
</dbReference>
<dbReference type="RefSeq" id="WP_307058760.1">
    <property type="nucleotide sequence ID" value="NZ_JAUSUH010000002.1"/>
</dbReference>
<feature type="domain" description="PhyR sigma2" evidence="7">
    <location>
        <begin position="12"/>
        <end position="53"/>
    </location>
</feature>